<sequence>KTINLLNFNKDEESMFYLQQLERVSGENVLKVTHILSQPKSTWTGRRGMVSHELLNELVGKNNPDACVFICGPSLFLQAAKT</sequence>
<accession>A0A0N0BCU2</accession>
<dbReference type="InterPro" id="IPR039261">
    <property type="entry name" value="FNR_nucleotide-bd"/>
</dbReference>
<dbReference type="AlphaFoldDB" id="A0A0N0BCU2"/>
<evidence type="ECO:0000313" key="2">
    <source>
        <dbReference type="EMBL" id="KOX69461.1"/>
    </source>
</evidence>
<reference evidence="2 3" key="1">
    <citation type="submission" date="2015-07" db="EMBL/GenBank/DDBJ databases">
        <title>The genome of Melipona quadrifasciata.</title>
        <authorList>
            <person name="Pan H."/>
            <person name="Kapheim K."/>
        </authorList>
    </citation>
    <scope>NUCLEOTIDE SEQUENCE [LARGE SCALE GENOMIC DNA]</scope>
    <source>
        <strain evidence="2">0111107301</strain>
        <tissue evidence="2">Whole body</tissue>
    </source>
</reference>
<name>A0A0N0BCU2_9HYME</name>
<organism evidence="2 3">
    <name type="scientific">Melipona quadrifasciata</name>
    <dbReference type="NCBI Taxonomy" id="166423"/>
    <lineage>
        <taxon>Eukaryota</taxon>
        <taxon>Metazoa</taxon>
        <taxon>Ecdysozoa</taxon>
        <taxon>Arthropoda</taxon>
        <taxon>Hexapoda</taxon>
        <taxon>Insecta</taxon>
        <taxon>Pterygota</taxon>
        <taxon>Neoptera</taxon>
        <taxon>Endopterygota</taxon>
        <taxon>Hymenoptera</taxon>
        <taxon>Apocrita</taxon>
        <taxon>Aculeata</taxon>
        <taxon>Apoidea</taxon>
        <taxon>Anthophila</taxon>
        <taxon>Apidae</taxon>
        <taxon>Melipona</taxon>
    </lineage>
</organism>
<dbReference type="GO" id="GO:0016491">
    <property type="term" value="F:oxidoreductase activity"/>
    <property type="evidence" value="ECO:0007669"/>
    <property type="project" value="InterPro"/>
</dbReference>
<dbReference type="Proteomes" id="UP000053105">
    <property type="component" value="Unassembled WGS sequence"/>
</dbReference>
<dbReference type="InterPro" id="IPR001433">
    <property type="entry name" value="OxRdtase_FAD/NAD-bd"/>
</dbReference>
<keyword evidence="3" id="KW-1185">Reference proteome</keyword>
<proteinExistence type="predicted"/>
<dbReference type="STRING" id="166423.A0A0N0BCU2"/>
<dbReference type="SUPFAM" id="SSF52343">
    <property type="entry name" value="Ferredoxin reductase-like, C-terminal NADP-linked domain"/>
    <property type="match status" value="1"/>
</dbReference>
<evidence type="ECO:0000313" key="3">
    <source>
        <dbReference type="Proteomes" id="UP000053105"/>
    </source>
</evidence>
<feature type="domain" description="Oxidoreductase FAD/NAD(P)-binding" evidence="1">
    <location>
        <begin position="3"/>
        <end position="81"/>
    </location>
</feature>
<dbReference type="Gene3D" id="3.40.50.80">
    <property type="entry name" value="Nucleotide-binding domain of ferredoxin-NADP reductase (FNR) module"/>
    <property type="match status" value="1"/>
</dbReference>
<protein>
    <submittedName>
        <fullName evidence="2">Cytochrome b5 reductase 4</fullName>
    </submittedName>
</protein>
<gene>
    <name evidence="2" type="ORF">WN51_06545</name>
</gene>
<feature type="non-terminal residue" evidence="2">
    <location>
        <position position="1"/>
    </location>
</feature>
<evidence type="ECO:0000259" key="1">
    <source>
        <dbReference type="Pfam" id="PF00175"/>
    </source>
</evidence>
<dbReference type="OrthoDB" id="432299at2759"/>
<dbReference type="Pfam" id="PF00175">
    <property type="entry name" value="NAD_binding_1"/>
    <property type="match status" value="1"/>
</dbReference>
<dbReference type="EMBL" id="KQ435889">
    <property type="protein sequence ID" value="KOX69461.1"/>
    <property type="molecule type" value="Genomic_DNA"/>
</dbReference>